<evidence type="ECO:0000313" key="9">
    <source>
        <dbReference type="Proteomes" id="UP000000366"/>
    </source>
</evidence>
<sequence>MKPLVSIAWHSAWHRRSTLVLVVLSVALATLLLLGVERLRGDVRESFSQSVSGTDLVVGARTGSVQLMLYAVFRIGGATNNIRMSSLRDLAALRGVDWVVPLSLGDSHRGFAVLATTPAYFERFRYGDRQLLALAQGRAFNADAADLYATVLGADVAERLGYRLADRITLSHGAGTIPGAEHADKPFTVVGILARTGTPVDRTVHIGMEGMEAIHVDWVAGTPLPGMRVTADEARKLDLTPKLATAALVGLKSRSAVFGVQRAVADYEGEPLMAVLPGVALDELWDVIGAGERAMLGMSVIVAIVSLAGLVSVVLAGLNERRRELAVLRAVGAAPRHMLFLLAIEGALVTAAGVCAGIVATAIAVLLAGPWLQQQFGITLSRSAPGSSQWLLIGGVLAAGWLASLMPGWRAYRLSLADGLSPRA</sequence>
<evidence type="ECO:0000256" key="3">
    <source>
        <dbReference type="ARBA" id="ARBA00022692"/>
    </source>
</evidence>
<evidence type="ECO:0000256" key="2">
    <source>
        <dbReference type="ARBA" id="ARBA00022475"/>
    </source>
</evidence>
<dbReference type="HOGENOM" id="CLU_035316_1_0_4"/>
<dbReference type="Proteomes" id="UP000000366">
    <property type="component" value="Chromosome"/>
</dbReference>
<dbReference type="KEGG" id="mpt:Mpe_A1825"/>
<evidence type="ECO:0000259" key="7">
    <source>
        <dbReference type="Pfam" id="PF02687"/>
    </source>
</evidence>
<evidence type="ECO:0000256" key="4">
    <source>
        <dbReference type="ARBA" id="ARBA00022989"/>
    </source>
</evidence>
<dbReference type="STRING" id="420662.Mpe_A1825"/>
<evidence type="ECO:0000313" key="8">
    <source>
        <dbReference type="EMBL" id="ABM94784.1"/>
    </source>
</evidence>
<protein>
    <recommendedName>
        <fullName evidence="7">ABC3 transporter permease C-terminal domain-containing protein</fullName>
    </recommendedName>
</protein>
<dbReference type="EMBL" id="CP000555">
    <property type="protein sequence ID" value="ABM94784.1"/>
    <property type="molecule type" value="Genomic_DNA"/>
</dbReference>
<evidence type="ECO:0000256" key="5">
    <source>
        <dbReference type="ARBA" id="ARBA00023136"/>
    </source>
</evidence>
<keyword evidence="9" id="KW-1185">Reference proteome</keyword>
<dbReference type="InterPro" id="IPR003838">
    <property type="entry name" value="ABC3_permease_C"/>
</dbReference>
<dbReference type="eggNOG" id="COG0577">
    <property type="taxonomic scope" value="Bacteria"/>
</dbReference>
<dbReference type="RefSeq" id="WP_011829421.1">
    <property type="nucleotide sequence ID" value="NC_008825.1"/>
</dbReference>
<dbReference type="AlphaFoldDB" id="A2SGU5"/>
<dbReference type="PANTHER" id="PTHR43738">
    <property type="entry name" value="ABC TRANSPORTER, MEMBRANE PROTEIN"/>
    <property type="match status" value="1"/>
</dbReference>
<keyword evidence="3 6" id="KW-0812">Transmembrane</keyword>
<dbReference type="PANTHER" id="PTHR43738:SF2">
    <property type="entry name" value="ABC TRANSPORTER PERMEASE"/>
    <property type="match status" value="1"/>
</dbReference>
<keyword evidence="2" id="KW-1003">Cell membrane</keyword>
<evidence type="ECO:0000256" key="1">
    <source>
        <dbReference type="ARBA" id="ARBA00004651"/>
    </source>
</evidence>
<proteinExistence type="predicted"/>
<dbReference type="InterPro" id="IPR051125">
    <property type="entry name" value="ABC-4/HrtB_transporter"/>
</dbReference>
<feature type="transmembrane region" description="Helical" evidence="6">
    <location>
        <begin position="388"/>
        <end position="406"/>
    </location>
</feature>
<accession>A2SGU5</accession>
<feature type="domain" description="ABC3 transporter permease C-terminal" evidence="7">
    <location>
        <begin position="298"/>
        <end position="415"/>
    </location>
</feature>
<name>A2SGU5_METPP</name>
<dbReference type="Pfam" id="PF02687">
    <property type="entry name" value="FtsX"/>
    <property type="match status" value="1"/>
</dbReference>
<dbReference type="GO" id="GO:0005886">
    <property type="term" value="C:plasma membrane"/>
    <property type="evidence" value="ECO:0007669"/>
    <property type="project" value="UniProtKB-SubCell"/>
</dbReference>
<gene>
    <name evidence="8" type="ordered locus">Mpe_A1825</name>
</gene>
<reference evidence="8 9" key="1">
    <citation type="journal article" date="2007" name="J. Bacteriol.">
        <title>Whole-genome analysis of the methyl tert-butyl ether-degrading beta-proteobacterium Methylibium petroleiphilum PM1.</title>
        <authorList>
            <person name="Kane S.R."/>
            <person name="Chakicherla A.Y."/>
            <person name="Chain P.S.G."/>
            <person name="Schmidt R."/>
            <person name="Shin M.W."/>
            <person name="Legler T.C."/>
            <person name="Scow K.M."/>
            <person name="Larimer F.W."/>
            <person name="Lucas S.M."/>
            <person name="Richardson P.M."/>
            <person name="Hristova K.R."/>
        </authorList>
    </citation>
    <scope>NUCLEOTIDE SEQUENCE [LARGE SCALE GENOMIC DNA]</scope>
    <source>
        <strain evidence="9">ATCC BAA-1232 / LMG 22953 / PM1</strain>
    </source>
</reference>
<evidence type="ECO:0000256" key="6">
    <source>
        <dbReference type="SAM" id="Phobius"/>
    </source>
</evidence>
<feature type="transmembrane region" description="Helical" evidence="6">
    <location>
        <begin position="339"/>
        <end position="368"/>
    </location>
</feature>
<keyword evidence="5 6" id="KW-0472">Membrane</keyword>
<comment type="subcellular location">
    <subcellularLocation>
        <location evidence="1">Cell membrane</location>
        <topology evidence="1">Multi-pass membrane protein</topology>
    </subcellularLocation>
</comment>
<feature type="transmembrane region" description="Helical" evidence="6">
    <location>
        <begin position="294"/>
        <end position="318"/>
    </location>
</feature>
<organism evidence="8 9">
    <name type="scientific">Methylibium petroleiphilum (strain ATCC BAA-1232 / LMG 22953 / PM1)</name>
    <dbReference type="NCBI Taxonomy" id="420662"/>
    <lineage>
        <taxon>Bacteria</taxon>
        <taxon>Pseudomonadati</taxon>
        <taxon>Pseudomonadota</taxon>
        <taxon>Betaproteobacteria</taxon>
        <taxon>Burkholderiales</taxon>
        <taxon>Sphaerotilaceae</taxon>
        <taxon>Methylibium</taxon>
    </lineage>
</organism>
<keyword evidence="4 6" id="KW-1133">Transmembrane helix</keyword>